<dbReference type="SUPFAM" id="SSF52540">
    <property type="entry name" value="P-loop containing nucleoside triphosphate hydrolases"/>
    <property type="match status" value="1"/>
</dbReference>
<dbReference type="AlphaFoldDB" id="A0A6J6D301"/>
<dbReference type="InterPro" id="IPR003593">
    <property type="entry name" value="AAA+_ATPase"/>
</dbReference>
<dbReference type="GO" id="GO:0016887">
    <property type="term" value="F:ATP hydrolysis activity"/>
    <property type="evidence" value="ECO:0007669"/>
    <property type="project" value="InterPro"/>
</dbReference>
<dbReference type="PROSITE" id="PS00211">
    <property type="entry name" value="ABC_TRANSPORTER_1"/>
    <property type="match status" value="1"/>
</dbReference>
<keyword evidence="1" id="KW-0813">Transport</keyword>
<dbReference type="InterPro" id="IPR027417">
    <property type="entry name" value="P-loop_NTPase"/>
</dbReference>
<evidence type="ECO:0000256" key="2">
    <source>
        <dbReference type="ARBA" id="ARBA00022741"/>
    </source>
</evidence>
<dbReference type="InterPro" id="IPR003439">
    <property type="entry name" value="ABC_transporter-like_ATP-bd"/>
</dbReference>
<dbReference type="CDD" id="cd03214">
    <property type="entry name" value="ABC_Iron-Siderophores_B12_Hemin"/>
    <property type="match status" value="1"/>
</dbReference>
<organism evidence="5">
    <name type="scientific">freshwater metagenome</name>
    <dbReference type="NCBI Taxonomy" id="449393"/>
    <lineage>
        <taxon>unclassified sequences</taxon>
        <taxon>metagenomes</taxon>
        <taxon>ecological metagenomes</taxon>
    </lineage>
</organism>
<proteinExistence type="predicted"/>
<dbReference type="Pfam" id="PF00005">
    <property type="entry name" value="ABC_tran"/>
    <property type="match status" value="1"/>
</dbReference>
<evidence type="ECO:0000256" key="1">
    <source>
        <dbReference type="ARBA" id="ARBA00022448"/>
    </source>
</evidence>
<keyword evidence="3" id="KW-0067">ATP-binding</keyword>
<name>A0A6J6D301_9ZZZZ</name>
<protein>
    <submittedName>
        <fullName evidence="5">Unannotated protein</fullName>
    </submittedName>
</protein>
<dbReference type="GO" id="GO:0005524">
    <property type="term" value="F:ATP binding"/>
    <property type="evidence" value="ECO:0007669"/>
    <property type="project" value="UniProtKB-KW"/>
</dbReference>
<dbReference type="SMART" id="SM00382">
    <property type="entry name" value="AAA"/>
    <property type="match status" value="1"/>
</dbReference>
<reference evidence="5" key="1">
    <citation type="submission" date="2020-05" db="EMBL/GenBank/DDBJ databases">
        <authorList>
            <person name="Chiriac C."/>
            <person name="Salcher M."/>
            <person name="Ghai R."/>
            <person name="Kavagutti S V."/>
        </authorList>
    </citation>
    <scope>NUCLEOTIDE SEQUENCE</scope>
</reference>
<dbReference type="Gene3D" id="3.40.50.300">
    <property type="entry name" value="P-loop containing nucleotide triphosphate hydrolases"/>
    <property type="match status" value="1"/>
</dbReference>
<evidence type="ECO:0000256" key="3">
    <source>
        <dbReference type="ARBA" id="ARBA00022840"/>
    </source>
</evidence>
<dbReference type="InterPro" id="IPR017871">
    <property type="entry name" value="ABC_transporter-like_CS"/>
</dbReference>
<keyword evidence="2" id="KW-0547">Nucleotide-binding</keyword>
<accession>A0A6J6D301</accession>
<sequence>MIDATGIELRFGAAEILSGVHLRTHPGQVVGLIGPNGSGKSSLLRCLYGMLRPQRGAVLIDAQAVASMSRRSIARTVAVVAQDAAGDGIDITVGEFVLLGRHVHRGDHQGFTADDHRITLDALERVDLAGLADRRLHELSGGERQRVMIARCIAQRSPVLLLDEPTNHLDVRYQHDVLGLVRGLGLDTIVVLHDLNLANRFCDHVVLLDRGRVTCSGPPDDVLRGEVLEPVYGIEVRRLTDGDRTHLVFGA</sequence>
<dbReference type="FunFam" id="3.40.50.300:FF:000134">
    <property type="entry name" value="Iron-enterobactin ABC transporter ATP-binding protein"/>
    <property type="match status" value="1"/>
</dbReference>
<evidence type="ECO:0000313" key="5">
    <source>
        <dbReference type="EMBL" id="CAB4557674.1"/>
    </source>
</evidence>
<dbReference type="PROSITE" id="PS50893">
    <property type="entry name" value="ABC_TRANSPORTER_2"/>
    <property type="match status" value="1"/>
</dbReference>
<gene>
    <name evidence="5" type="ORF">UFOPK1493_01527</name>
</gene>
<dbReference type="EMBL" id="CAEZSR010000046">
    <property type="protein sequence ID" value="CAB4557674.1"/>
    <property type="molecule type" value="Genomic_DNA"/>
</dbReference>
<dbReference type="PANTHER" id="PTHR42794">
    <property type="entry name" value="HEMIN IMPORT ATP-BINDING PROTEIN HMUV"/>
    <property type="match status" value="1"/>
</dbReference>
<dbReference type="PANTHER" id="PTHR42794:SF2">
    <property type="entry name" value="ABC TRANSPORTER ATP-BINDING PROTEIN"/>
    <property type="match status" value="1"/>
</dbReference>
<evidence type="ECO:0000259" key="4">
    <source>
        <dbReference type="PROSITE" id="PS50893"/>
    </source>
</evidence>
<feature type="domain" description="ABC transporter" evidence="4">
    <location>
        <begin position="2"/>
        <end position="235"/>
    </location>
</feature>